<dbReference type="EMBL" id="BSNF01000006">
    <property type="protein sequence ID" value="GLQ06433.1"/>
    <property type="molecule type" value="Genomic_DNA"/>
</dbReference>
<protein>
    <recommendedName>
        <fullName evidence="11">Peptidoglycan glycosyltransferase MrdB</fullName>
        <shortName evidence="11">PGT</shortName>
        <ecNumber evidence="11">2.4.99.28</ecNumber>
    </recommendedName>
    <alternativeName>
        <fullName evidence="11">Cell elongation protein RodA</fullName>
    </alternativeName>
    <alternativeName>
        <fullName evidence="11">Cell wall polymerase</fullName>
    </alternativeName>
    <alternativeName>
        <fullName evidence="11">Peptidoglycan polymerase</fullName>
        <shortName evidence="11">PG polymerase</shortName>
    </alternativeName>
</protein>
<keyword evidence="8 11" id="KW-1133">Transmembrane helix</keyword>
<feature type="transmembrane region" description="Helical" evidence="11">
    <location>
        <begin position="168"/>
        <end position="185"/>
    </location>
</feature>
<keyword evidence="3 11" id="KW-0328">Glycosyltransferase</keyword>
<feature type="transmembrane region" description="Helical" evidence="11">
    <location>
        <begin position="192"/>
        <end position="210"/>
    </location>
</feature>
<evidence type="ECO:0000313" key="12">
    <source>
        <dbReference type="EMBL" id="GLQ06433.1"/>
    </source>
</evidence>
<accession>A0ABQ5U3X4</accession>
<comment type="pathway">
    <text evidence="11">Cell wall biogenesis; peptidoglycan biosynthesis.</text>
</comment>
<evidence type="ECO:0000256" key="7">
    <source>
        <dbReference type="ARBA" id="ARBA00022984"/>
    </source>
</evidence>
<evidence type="ECO:0000313" key="13">
    <source>
        <dbReference type="Proteomes" id="UP001161409"/>
    </source>
</evidence>
<dbReference type="NCBIfam" id="TIGR02210">
    <property type="entry name" value="rodA_shape"/>
    <property type="match status" value="1"/>
</dbReference>
<comment type="similarity">
    <text evidence="11">Belongs to the SEDS family. MrdB/RodA subfamily.</text>
</comment>
<feature type="transmembrane region" description="Helical" evidence="11">
    <location>
        <begin position="279"/>
        <end position="300"/>
    </location>
</feature>
<evidence type="ECO:0000256" key="9">
    <source>
        <dbReference type="ARBA" id="ARBA00023136"/>
    </source>
</evidence>
<evidence type="ECO:0000256" key="11">
    <source>
        <dbReference type="HAMAP-Rule" id="MF_02079"/>
    </source>
</evidence>
<gene>
    <name evidence="11 12" type="primary">rodA</name>
    <name evidence="11" type="synonym">mrdB</name>
    <name evidence="12" type="ORF">GCM10007924_16540</name>
</gene>
<comment type="caution">
    <text evidence="12">The sequence shown here is derived from an EMBL/GenBank/DDBJ whole genome shotgun (WGS) entry which is preliminary data.</text>
</comment>
<keyword evidence="5 11" id="KW-0812">Transmembrane</keyword>
<dbReference type="HAMAP" id="MF_02079">
    <property type="entry name" value="PGT_RodA"/>
    <property type="match status" value="1"/>
</dbReference>
<keyword evidence="13" id="KW-1185">Reference proteome</keyword>
<feature type="transmembrane region" description="Helical" evidence="11">
    <location>
        <begin position="312"/>
        <end position="339"/>
    </location>
</feature>
<feature type="transmembrane region" description="Helical" evidence="11">
    <location>
        <begin position="56"/>
        <end position="78"/>
    </location>
</feature>
<keyword evidence="4 11" id="KW-0808">Transferase</keyword>
<dbReference type="Pfam" id="PF01098">
    <property type="entry name" value="FTSW_RODA_SPOVE"/>
    <property type="match status" value="1"/>
</dbReference>
<sequence length="379" mass="41621">MLRELGSPDPAPSFSRKIWDVNWGFVLLICAAAAVGFTMLYSAANGSIEPWASRQMIRFAAGLVIMFVVAFVDVRIWLRLAYPLYAISLLLLGAVEVMGVVGMGARRWVEIGPLQLQPSEVMKITLVMAVARYFHGLSLEDVRRIRWVLPPILLVLAPSALVLRQPDLGTTLLLVAGAGIVFFAAGVSLWKFGAVIGAAIPVGFFAYQFLHDYQKKRILIFLNPESDPLGSGYHIMQSKIALGSGGIFGKGFVQGTQSHLNYLPEMRTDFIFSMLAEEFGMIGGLTLFALYILLMAYGYAIALRSRNQFGKLLAVGMTGVFFLYVFINVAMVMGLVPVVGVPLPLISYGGTSMLTLMVGFGLIMSVYIHRDVEIARRKY</sequence>
<dbReference type="InterPro" id="IPR001182">
    <property type="entry name" value="FtsW/RodA"/>
</dbReference>
<keyword evidence="6 11" id="KW-0133">Cell shape</keyword>
<name>A0ABQ5U3X4_9PROT</name>
<evidence type="ECO:0000256" key="3">
    <source>
        <dbReference type="ARBA" id="ARBA00022676"/>
    </source>
</evidence>
<reference evidence="12" key="1">
    <citation type="journal article" date="2014" name="Int. J. Syst. Evol. Microbiol.">
        <title>Complete genome of a new Firmicutes species belonging to the dominant human colonic microbiota ('Ruminococcus bicirculans') reveals two chromosomes and a selective capacity to utilize plant glucans.</title>
        <authorList>
            <consortium name="NISC Comparative Sequencing Program"/>
            <person name="Wegmann U."/>
            <person name="Louis P."/>
            <person name="Goesmann A."/>
            <person name="Henrissat B."/>
            <person name="Duncan S.H."/>
            <person name="Flint H.J."/>
        </authorList>
    </citation>
    <scope>NUCLEOTIDE SEQUENCE</scope>
    <source>
        <strain evidence="12">NBRC 103408</strain>
    </source>
</reference>
<reference evidence="12" key="2">
    <citation type="submission" date="2023-01" db="EMBL/GenBank/DDBJ databases">
        <title>Draft genome sequence of Sneathiella chinensis strain NBRC 103408.</title>
        <authorList>
            <person name="Sun Q."/>
            <person name="Mori K."/>
        </authorList>
    </citation>
    <scope>NUCLEOTIDE SEQUENCE</scope>
    <source>
        <strain evidence="12">NBRC 103408</strain>
    </source>
</reference>
<dbReference type="RefSeq" id="WP_206374464.1">
    <property type="nucleotide sequence ID" value="NZ_BSNF01000006.1"/>
</dbReference>
<proteinExistence type="inferred from homology"/>
<evidence type="ECO:0000256" key="10">
    <source>
        <dbReference type="ARBA" id="ARBA00023316"/>
    </source>
</evidence>
<comment type="subcellular location">
    <subcellularLocation>
        <location evidence="11">Cell inner membrane</location>
        <topology evidence="11">Multi-pass membrane protein</topology>
    </subcellularLocation>
    <subcellularLocation>
        <location evidence="1">Membrane</location>
        <topology evidence="1">Multi-pass membrane protein</topology>
    </subcellularLocation>
</comment>
<keyword evidence="9 11" id="KW-0472">Membrane</keyword>
<organism evidence="12 13">
    <name type="scientific">Sneathiella chinensis</name>
    <dbReference type="NCBI Taxonomy" id="349750"/>
    <lineage>
        <taxon>Bacteria</taxon>
        <taxon>Pseudomonadati</taxon>
        <taxon>Pseudomonadota</taxon>
        <taxon>Alphaproteobacteria</taxon>
        <taxon>Sneathiellales</taxon>
        <taxon>Sneathiellaceae</taxon>
        <taxon>Sneathiella</taxon>
    </lineage>
</organism>
<dbReference type="InterPro" id="IPR011923">
    <property type="entry name" value="RodA/MrdB"/>
</dbReference>
<keyword evidence="7 11" id="KW-0573">Peptidoglycan synthesis</keyword>
<keyword evidence="10 11" id="KW-0961">Cell wall biogenesis/degradation</keyword>
<keyword evidence="11" id="KW-0997">Cell inner membrane</keyword>
<dbReference type="Proteomes" id="UP001161409">
    <property type="component" value="Unassembled WGS sequence"/>
</dbReference>
<dbReference type="EC" id="2.4.99.28" evidence="11"/>
<dbReference type="InterPro" id="IPR018365">
    <property type="entry name" value="Cell_cycle_FtsW-rel_CS"/>
</dbReference>
<feature type="transmembrane region" description="Helical" evidence="11">
    <location>
        <begin position="345"/>
        <end position="368"/>
    </location>
</feature>
<keyword evidence="2 11" id="KW-1003">Cell membrane</keyword>
<dbReference type="PANTHER" id="PTHR30474">
    <property type="entry name" value="CELL CYCLE PROTEIN"/>
    <property type="match status" value="1"/>
</dbReference>
<evidence type="ECO:0000256" key="1">
    <source>
        <dbReference type="ARBA" id="ARBA00004141"/>
    </source>
</evidence>
<evidence type="ECO:0000256" key="4">
    <source>
        <dbReference type="ARBA" id="ARBA00022679"/>
    </source>
</evidence>
<evidence type="ECO:0000256" key="6">
    <source>
        <dbReference type="ARBA" id="ARBA00022960"/>
    </source>
</evidence>
<comment type="catalytic activity">
    <reaction evidence="11">
        <text>[GlcNAc-(1-&gt;4)-Mur2Ac(oyl-L-Ala-gamma-D-Glu-L-Lys-D-Ala-D-Ala)](n)-di-trans,octa-cis-undecaprenyl diphosphate + beta-D-GlcNAc-(1-&gt;4)-Mur2Ac(oyl-L-Ala-gamma-D-Glu-L-Lys-D-Ala-D-Ala)-di-trans,octa-cis-undecaprenyl diphosphate = [GlcNAc-(1-&gt;4)-Mur2Ac(oyl-L-Ala-gamma-D-Glu-L-Lys-D-Ala-D-Ala)](n+1)-di-trans,octa-cis-undecaprenyl diphosphate + di-trans,octa-cis-undecaprenyl diphosphate + H(+)</text>
        <dbReference type="Rhea" id="RHEA:23708"/>
        <dbReference type="Rhea" id="RHEA-COMP:9602"/>
        <dbReference type="Rhea" id="RHEA-COMP:9603"/>
        <dbReference type="ChEBI" id="CHEBI:15378"/>
        <dbReference type="ChEBI" id="CHEBI:58405"/>
        <dbReference type="ChEBI" id="CHEBI:60033"/>
        <dbReference type="ChEBI" id="CHEBI:78435"/>
        <dbReference type="EC" id="2.4.99.28"/>
    </reaction>
</comment>
<evidence type="ECO:0000256" key="8">
    <source>
        <dbReference type="ARBA" id="ARBA00022989"/>
    </source>
</evidence>
<feature type="transmembrane region" description="Helical" evidence="11">
    <location>
        <begin position="23"/>
        <end position="44"/>
    </location>
</feature>
<comment type="function">
    <text evidence="11">Peptidoglycan polymerase that is essential for cell wall elongation.</text>
</comment>
<evidence type="ECO:0000256" key="2">
    <source>
        <dbReference type="ARBA" id="ARBA00022475"/>
    </source>
</evidence>
<dbReference type="PANTHER" id="PTHR30474:SF1">
    <property type="entry name" value="PEPTIDOGLYCAN GLYCOSYLTRANSFERASE MRDB"/>
    <property type="match status" value="1"/>
</dbReference>
<dbReference type="PROSITE" id="PS00428">
    <property type="entry name" value="FTSW_RODA_SPOVE"/>
    <property type="match status" value="1"/>
</dbReference>
<feature type="transmembrane region" description="Helical" evidence="11">
    <location>
        <begin position="84"/>
        <end position="105"/>
    </location>
</feature>
<evidence type="ECO:0000256" key="5">
    <source>
        <dbReference type="ARBA" id="ARBA00022692"/>
    </source>
</evidence>